<sequence>MCTFCDDVGSLSLRTHHDVVSCYSCRYRFRIDFDEQVTGECGVCFEETTLLTLPCDHTLCTRCVKIIYYGIPTTPTPVHWRELPFPSWKDMDNEKYSEYKAFRLKWLHTNPHETLLQRRDALCSTRPSWMNTEAFLEYENNLLQVICSQKKWDEYEDQKFKGNGSCPYCKRKKRTHKCILLS</sequence>
<dbReference type="PROSITE" id="PS00518">
    <property type="entry name" value="ZF_RING_1"/>
    <property type="match status" value="1"/>
</dbReference>
<reference evidence="5" key="1">
    <citation type="journal article" date="2020" name="Nature">
        <title>Giant virus diversity and host interactions through global metagenomics.</title>
        <authorList>
            <person name="Schulz F."/>
            <person name="Roux S."/>
            <person name="Paez-Espino D."/>
            <person name="Jungbluth S."/>
            <person name="Walsh D.A."/>
            <person name="Denef V.J."/>
            <person name="McMahon K.D."/>
            <person name="Konstantinidis K.T."/>
            <person name="Eloe-Fadrosh E.A."/>
            <person name="Kyrpides N.C."/>
            <person name="Woyke T."/>
        </authorList>
    </citation>
    <scope>NUCLEOTIDE SEQUENCE</scope>
    <source>
        <strain evidence="5">GVMAG-M-3300023184-17</strain>
    </source>
</reference>
<dbReference type="AlphaFoldDB" id="A0A6C0HZG2"/>
<proteinExistence type="predicted"/>
<dbReference type="InterPro" id="IPR017907">
    <property type="entry name" value="Znf_RING_CS"/>
</dbReference>
<dbReference type="EMBL" id="MN740042">
    <property type="protein sequence ID" value="QHT85536.1"/>
    <property type="molecule type" value="Genomic_DNA"/>
</dbReference>
<accession>A0A6C0HZG2</accession>
<name>A0A6C0HZG2_9ZZZZ</name>
<evidence type="ECO:0000256" key="1">
    <source>
        <dbReference type="ARBA" id="ARBA00022723"/>
    </source>
</evidence>
<evidence type="ECO:0000313" key="5">
    <source>
        <dbReference type="EMBL" id="QHT85536.1"/>
    </source>
</evidence>
<dbReference type="GO" id="GO:0008270">
    <property type="term" value="F:zinc ion binding"/>
    <property type="evidence" value="ECO:0007669"/>
    <property type="project" value="UniProtKB-KW"/>
</dbReference>
<keyword evidence="2" id="KW-0863">Zinc-finger</keyword>
<evidence type="ECO:0000256" key="2">
    <source>
        <dbReference type="ARBA" id="ARBA00022771"/>
    </source>
</evidence>
<keyword evidence="1" id="KW-0479">Metal-binding</keyword>
<organism evidence="5">
    <name type="scientific">viral metagenome</name>
    <dbReference type="NCBI Taxonomy" id="1070528"/>
    <lineage>
        <taxon>unclassified sequences</taxon>
        <taxon>metagenomes</taxon>
        <taxon>organismal metagenomes</taxon>
    </lineage>
</organism>
<dbReference type="SMART" id="SM00184">
    <property type="entry name" value="RING"/>
    <property type="match status" value="1"/>
</dbReference>
<dbReference type="InterPro" id="IPR001841">
    <property type="entry name" value="Znf_RING"/>
</dbReference>
<keyword evidence="3" id="KW-0862">Zinc</keyword>
<protein>
    <recommendedName>
        <fullName evidence="4">RING-type domain-containing protein</fullName>
    </recommendedName>
</protein>
<feature type="domain" description="RING-type" evidence="4">
    <location>
        <begin position="41"/>
        <end position="169"/>
    </location>
</feature>
<evidence type="ECO:0000259" key="4">
    <source>
        <dbReference type="SMART" id="SM00184"/>
    </source>
</evidence>
<evidence type="ECO:0000256" key="3">
    <source>
        <dbReference type="ARBA" id="ARBA00022833"/>
    </source>
</evidence>